<comment type="cofactor">
    <cofactor evidence="1">
        <name>siroheme</name>
        <dbReference type="ChEBI" id="CHEBI:60052"/>
    </cofactor>
</comment>
<evidence type="ECO:0000256" key="1">
    <source>
        <dbReference type="ARBA" id="ARBA00001929"/>
    </source>
</evidence>
<dbReference type="InterPro" id="IPR007419">
    <property type="entry name" value="BFD-like_2Fe2S-bd_dom"/>
</dbReference>
<comment type="pathway">
    <text evidence="3">Nitrogen metabolism; nitrate reduction (assimilation).</text>
</comment>
<dbReference type="GO" id="GO:0046872">
    <property type="term" value="F:metal ion binding"/>
    <property type="evidence" value="ECO:0007669"/>
    <property type="project" value="UniProtKB-KW"/>
</dbReference>
<evidence type="ECO:0000256" key="4">
    <source>
        <dbReference type="ARBA" id="ARBA00010429"/>
    </source>
</evidence>
<comment type="cofactor">
    <cofactor evidence="2">
        <name>[4Fe-4S] cluster</name>
        <dbReference type="ChEBI" id="CHEBI:49883"/>
    </cofactor>
</comment>
<evidence type="ECO:0000256" key="9">
    <source>
        <dbReference type="ARBA" id="ARBA00023014"/>
    </source>
</evidence>
<keyword evidence="8" id="KW-0408">Iron</keyword>
<evidence type="ECO:0000256" key="7">
    <source>
        <dbReference type="ARBA" id="ARBA00023002"/>
    </source>
</evidence>
<dbReference type="GO" id="GO:0051536">
    <property type="term" value="F:iron-sulfur cluster binding"/>
    <property type="evidence" value="ECO:0007669"/>
    <property type="project" value="UniProtKB-KW"/>
</dbReference>
<dbReference type="PANTHER" id="PTHR43809:SF1">
    <property type="entry name" value="NITRITE REDUCTASE (NADH) LARGE SUBUNIT"/>
    <property type="match status" value="1"/>
</dbReference>
<dbReference type="PRINTS" id="PR00411">
    <property type="entry name" value="PNDRDTASEI"/>
</dbReference>
<protein>
    <submittedName>
        <fullName evidence="13">NAD(P)/FAD-dependent oxidoreductase</fullName>
    </submittedName>
</protein>
<dbReference type="Gene3D" id="3.50.50.60">
    <property type="entry name" value="FAD/NAD(P)-binding domain"/>
    <property type="match status" value="2"/>
</dbReference>
<evidence type="ECO:0000256" key="10">
    <source>
        <dbReference type="SAM" id="MobiDB-lite"/>
    </source>
</evidence>
<feature type="domain" description="FAD/NAD(P)-binding" evidence="12">
    <location>
        <begin position="5"/>
        <end position="286"/>
    </location>
</feature>
<evidence type="ECO:0000256" key="6">
    <source>
        <dbReference type="ARBA" id="ARBA00022723"/>
    </source>
</evidence>
<evidence type="ECO:0000256" key="5">
    <source>
        <dbReference type="ARBA" id="ARBA00022617"/>
    </source>
</evidence>
<dbReference type="PANTHER" id="PTHR43809">
    <property type="entry name" value="NITRITE REDUCTASE (NADH) LARGE SUBUNIT"/>
    <property type="match status" value="1"/>
</dbReference>
<evidence type="ECO:0000313" key="14">
    <source>
        <dbReference type="Proteomes" id="UP000557772"/>
    </source>
</evidence>
<feature type="domain" description="BFD-like [2Fe-2S]-binding" evidence="11">
    <location>
        <begin position="424"/>
        <end position="471"/>
    </location>
</feature>
<keyword evidence="6" id="KW-0479">Metal-binding</keyword>
<organism evidence="13 14">
    <name type="scientific">Flexivirga aerilata</name>
    <dbReference type="NCBI Taxonomy" id="1656889"/>
    <lineage>
        <taxon>Bacteria</taxon>
        <taxon>Bacillati</taxon>
        <taxon>Actinomycetota</taxon>
        <taxon>Actinomycetes</taxon>
        <taxon>Micrococcales</taxon>
        <taxon>Dermacoccaceae</taxon>
        <taxon>Flexivirga</taxon>
    </lineage>
</organism>
<dbReference type="RefSeq" id="WP_171152944.1">
    <property type="nucleotide sequence ID" value="NZ_JABENB010000001.1"/>
</dbReference>
<evidence type="ECO:0000256" key="8">
    <source>
        <dbReference type="ARBA" id="ARBA00023004"/>
    </source>
</evidence>
<sequence length="510" mass="53398">MSTPRIVVIGHGMVAARLLDQLTREADAGARLDITVLGDEPHRPYNRLLLGEVVAGRADLGGLTLPEPAPHAGIGVRVCRGVAAVRVDRPRRLVYADDGSVHPYDRVVFATGAAPRIPVNSEQPHGVRALRDLDDCRELLAAAAHLRHVTVVGGGLLGIELACALRTRGLQVALAHRGDHLMDRQLPVDAAVVVRERLSQLGIQVFTDIEETTVSHTQDRLTGVVLSDGTAYQTDLVVAGAGVHPRTALAAEAGLPVRHGIVVGADLHSPADPRVAAIGDCAETPDGCPGLLAPGWEQADRLARALLGRTDQVQRQPDPMIVKLKAVGLDVLTLGPMSRPHPDARTIALHDPQGGRSVQVTVDGERVLAAVCVGAPKVAAELTVHYERGTPIPVDPALLLVSAAATAAVPVSDNPTTMPSAATVCRCNGVDKKTIVDAHLAGARDLDAIATRTRATTGCGGCREVVCGLLAWMDQANPPDPDVAQPKHDGNGSGNTAFVDSQAEAQEASR</sequence>
<name>A0A849AGU5_9MICO</name>
<feature type="region of interest" description="Disordered" evidence="10">
    <location>
        <begin position="477"/>
        <end position="510"/>
    </location>
</feature>
<accession>A0A849AGU5</accession>
<gene>
    <name evidence="13" type="ORF">HJ588_05795</name>
</gene>
<comment type="caution">
    <text evidence="13">The sequence shown here is derived from an EMBL/GenBank/DDBJ whole genome shotgun (WGS) entry which is preliminary data.</text>
</comment>
<dbReference type="Pfam" id="PF04324">
    <property type="entry name" value="Fer2_BFD"/>
    <property type="match status" value="1"/>
</dbReference>
<comment type="similarity">
    <text evidence="4">Belongs to the nitrite and sulfite reductase 4Fe-4S domain family.</text>
</comment>
<dbReference type="PRINTS" id="PR00368">
    <property type="entry name" value="FADPNR"/>
</dbReference>
<dbReference type="Proteomes" id="UP000557772">
    <property type="component" value="Unassembled WGS sequence"/>
</dbReference>
<dbReference type="Pfam" id="PF07992">
    <property type="entry name" value="Pyr_redox_2"/>
    <property type="match status" value="1"/>
</dbReference>
<keyword evidence="9" id="KW-0411">Iron-sulfur</keyword>
<evidence type="ECO:0000313" key="13">
    <source>
        <dbReference type="EMBL" id="NNG38786.1"/>
    </source>
</evidence>
<evidence type="ECO:0000256" key="2">
    <source>
        <dbReference type="ARBA" id="ARBA00001966"/>
    </source>
</evidence>
<dbReference type="EMBL" id="JABENB010000001">
    <property type="protein sequence ID" value="NNG38786.1"/>
    <property type="molecule type" value="Genomic_DNA"/>
</dbReference>
<dbReference type="InterPro" id="IPR036188">
    <property type="entry name" value="FAD/NAD-bd_sf"/>
</dbReference>
<reference evidence="13 14" key="1">
    <citation type="submission" date="2020-05" db="EMBL/GenBank/DDBJ databases">
        <title>Flexivirga sp. ID2601S isolated from air conditioner.</title>
        <authorList>
            <person name="Kim D.H."/>
        </authorList>
    </citation>
    <scope>NUCLEOTIDE SEQUENCE [LARGE SCALE GENOMIC DNA]</scope>
    <source>
        <strain evidence="13 14">ID2601S</strain>
    </source>
</reference>
<dbReference type="InterPro" id="IPR041854">
    <property type="entry name" value="BFD-like_2Fe2S-bd_dom_sf"/>
</dbReference>
<proteinExistence type="inferred from homology"/>
<evidence type="ECO:0000256" key="3">
    <source>
        <dbReference type="ARBA" id="ARBA00005096"/>
    </source>
</evidence>
<dbReference type="InterPro" id="IPR023753">
    <property type="entry name" value="FAD/NAD-binding_dom"/>
</dbReference>
<dbReference type="InterPro" id="IPR052034">
    <property type="entry name" value="NasD-like"/>
</dbReference>
<evidence type="ECO:0000259" key="12">
    <source>
        <dbReference type="Pfam" id="PF07992"/>
    </source>
</evidence>
<dbReference type="Gene3D" id="1.10.10.1100">
    <property type="entry name" value="BFD-like [2Fe-2S]-binding domain"/>
    <property type="match status" value="1"/>
</dbReference>
<dbReference type="GO" id="GO:0016491">
    <property type="term" value="F:oxidoreductase activity"/>
    <property type="evidence" value="ECO:0007669"/>
    <property type="project" value="UniProtKB-KW"/>
</dbReference>
<keyword evidence="14" id="KW-1185">Reference proteome</keyword>
<evidence type="ECO:0000259" key="11">
    <source>
        <dbReference type="Pfam" id="PF04324"/>
    </source>
</evidence>
<keyword evidence="5" id="KW-0349">Heme</keyword>
<dbReference type="SUPFAM" id="SSF51905">
    <property type="entry name" value="FAD/NAD(P)-binding domain"/>
    <property type="match status" value="2"/>
</dbReference>
<keyword evidence="7" id="KW-0560">Oxidoreductase</keyword>
<dbReference type="AlphaFoldDB" id="A0A849AGU5"/>